<feature type="region of interest" description="Disordered" evidence="11">
    <location>
        <begin position="1"/>
        <end position="66"/>
    </location>
</feature>
<dbReference type="GO" id="GO:0030688">
    <property type="term" value="C:preribosome, small subunit precursor"/>
    <property type="evidence" value="ECO:0007669"/>
    <property type="project" value="TreeGrafter"/>
</dbReference>
<keyword evidence="5" id="KW-0677">Repeat</keyword>
<comment type="caution">
    <text evidence="14">The sequence shown here is derived from an EMBL/GenBank/DDBJ whole genome shotgun (WGS) entry which is preliminary data.</text>
</comment>
<dbReference type="CDD" id="cd09876">
    <property type="entry name" value="PIN_Nob1-like"/>
    <property type="match status" value="1"/>
</dbReference>
<dbReference type="InterPro" id="IPR039907">
    <property type="entry name" value="NOB1"/>
</dbReference>
<evidence type="ECO:0000313" key="15">
    <source>
        <dbReference type="Proteomes" id="UP001180020"/>
    </source>
</evidence>
<dbReference type="InterPro" id="IPR036875">
    <property type="entry name" value="Znf_CCHC_sf"/>
</dbReference>
<dbReference type="PROSITE" id="PS51263">
    <property type="entry name" value="ADF_H"/>
    <property type="match status" value="1"/>
</dbReference>
<dbReference type="InterPro" id="IPR002108">
    <property type="entry name" value="ADF-H"/>
</dbReference>
<dbReference type="Gene3D" id="6.20.210.10">
    <property type="entry name" value="Nin one binding (NOB1), Zn-ribbon-like"/>
    <property type="match status" value="1"/>
</dbReference>
<dbReference type="Gene3D" id="4.10.60.10">
    <property type="entry name" value="Zinc finger, CCHC-type"/>
    <property type="match status" value="2"/>
</dbReference>
<dbReference type="FunFam" id="4.10.60.10:FF:000091">
    <property type="entry name" value="Zinc finger CCHC-type-containing 9"/>
    <property type="match status" value="1"/>
</dbReference>
<evidence type="ECO:0000256" key="6">
    <source>
        <dbReference type="ARBA" id="ARBA00022771"/>
    </source>
</evidence>
<organism evidence="14 15">
    <name type="scientific">Acorus calamus</name>
    <name type="common">Sweet flag</name>
    <dbReference type="NCBI Taxonomy" id="4465"/>
    <lineage>
        <taxon>Eukaryota</taxon>
        <taxon>Viridiplantae</taxon>
        <taxon>Streptophyta</taxon>
        <taxon>Embryophyta</taxon>
        <taxon>Tracheophyta</taxon>
        <taxon>Spermatophyta</taxon>
        <taxon>Magnoliopsida</taxon>
        <taxon>Liliopsida</taxon>
        <taxon>Acoraceae</taxon>
        <taxon>Acorus</taxon>
    </lineage>
</organism>
<feature type="domain" description="CCHC-type" evidence="12">
    <location>
        <begin position="127"/>
        <end position="142"/>
    </location>
</feature>
<dbReference type="InterPro" id="IPR033411">
    <property type="entry name" value="Ribonuclease_PIN"/>
</dbReference>
<dbReference type="PANTHER" id="PTHR12814:SF2">
    <property type="entry name" value="RNA-BINDING PROTEIN NOB1"/>
    <property type="match status" value="1"/>
</dbReference>
<feature type="compositionally biased region" description="Basic and acidic residues" evidence="11">
    <location>
        <begin position="13"/>
        <end position="34"/>
    </location>
</feature>
<dbReference type="Proteomes" id="UP001180020">
    <property type="component" value="Unassembled WGS sequence"/>
</dbReference>
<dbReference type="SUPFAM" id="SSF144206">
    <property type="entry name" value="NOB1 zinc finger-like"/>
    <property type="match status" value="1"/>
</dbReference>
<evidence type="ECO:0000256" key="4">
    <source>
        <dbReference type="ARBA" id="ARBA00022723"/>
    </source>
</evidence>
<dbReference type="GO" id="GO:0003676">
    <property type="term" value="F:nucleic acid binding"/>
    <property type="evidence" value="ECO:0007669"/>
    <property type="project" value="InterPro"/>
</dbReference>
<evidence type="ECO:0000256" key="9">
    <source>
        <dbReference type="ARBA" id="ARBA00023203"/>
    </source>
</evidence>
<feature type="region of interest" description="Disordered" evidence="11">
    <location>
        <begin position="208"/>
        <end position="227"/>
    </location>
</feature>
<comment type="similarity">
    <text evidence="2">Belongs to the actin-binding proteins ADF family.</text>
</comment>
<dbReference type="SMART" id="SM00102">
    <property type="entry name" value="ADF"/>
    <property type="match status" value="1"/>
</dbReference>
<dbReference type="Pfam" id="PF17146">
    <property type="entry name" value="PIN_6"/>
    <property type="match status" value="1"/>
</dbReference>
<feature type="region of interest" description="Disordered" evidence="11">
    <location>
        <begin position="389"/>
        <end position="419"/>
    </location>
</feature>
<accession>A0AAV9C775</accession>
<dbReference type="PROSITE" id="PS50158">
    <property type="entry name" value="ZF_CCHC"/>
    <property type="match status" value="1"/>
</dbReference>
<dbReference type="Gene3D" id="3.40.50.1010">
    <property type="entry name" value="5'-nuclease"/>
    <property type="match status" value="1"/>
</dbReference>
<comment type="similarity">
    <text evidence="1">Belongs to the NOB1 family.</text>
</comment>
<dbReference type="GO" id="GO:0031981">
    <property type="term" value="C:nuclear lumen"/>
    <property type="evidence" value="ECO:0007669"/>
    <property type="project" value="UniProtKB-ARBA"/>
</dbReference>
<evidence type="ECO:0000256" key="8">
    <source>
        <dbReference type="ARBA" id="ARBA00022833"/>
    </source>
</evidence>
<feature type="domain" description="ADF-H" evidence="13">
    <location>
        <begin position="237"/>
        <end position="371"/>
    </location>
</feature>
<dbReference type="AlphaFoldDB" id="A0AAV9C775"/>
<dbReference type="CDD" id="cd11286">
    <property type="entry name" value="ADF_cofilin_like"/>
    <property type="match status" value="1"/>
</dbReference>
<dbReference type="GO" id="GO:0008270">
    <property type="term" value="F:zinc ion binding"/>
    <property type="evidence" value="ECO:0007669"/>
    <property type="project" value="UniProtKB-KW"/>
</dbReference>
<dbReference type="Gene3D" id="3.40.20.10">
    <property type="entry name" value="Severin"/>
    <property type="match status" value="1"/>
</dbReference>
<dbReference type="InterPro" id="IPR036283">
    <property type="entry name" value="NOB1_Zf-like_sf"/>
</dbReference>
<reference evidence="14" key="2">
    <citation type="submission" date="2023-06" db="EMBL/GenBank/DDBJ databases">
        <authorList>
            <person name="Ma L."/>
            <person name="Liu K.-W."/>
            <person name="Li Z."/>
            <person name="Hsiao Y.-Y."/>
            <person name="Qi Y."/>
            <person name="Fu T."/>
            <person name="Tang G."/>
            <person name="Zhang D."/>
            <person name="Sun W.-H."/>
            <person name="Liu D.-K."/>
            <person name="Li Y."/>
            <person name="Chen G.-Z."/>
            <person name="Liu X.-D."/>
            <person name="Liao X.-Y."/>
            <person name="Jiang Y.-T."/>
            <person name="Yu X."/>
            <person name="Hao Y."/>
            <person name="Huang J."/>
            <person name="Zhao X.-W."/>
            <person name="Ke S."/>
            <person name="Chen Y.-Y."/>
            <person name="Wu W.-L."/>
            <person name="Hsu J.-L."/>
            <person name="Lin Y.-F."/>
            <person name="Huang M.-D."/>
            <person name="Li C.-Y."/>
            <person name="Huang L."/>
            <person name="Wang Z.-W."/>
            <person name="Zhao X."/>
            <person name="Zhong W.-Y."/>
            <person name="Peng D.-H."/>
            <person name="Ahmad S."/>
            <person name="Lan S."/>
            <person name="Zhang J.-S."/>
            <person name="Tsai W.-C."/>
            <person name="Van De Peer Y."/>
            <person name="Liu Z.-J."/>
        </authorList>
    </citation>
    <scope>NUCLEOTIDE SEQUENCE</scope>
    <source>
        <strain evidence="14">CP</strain>
        <tissue evidence="14">Leaves</tissue>
    </source>
</reference>
<dbReference type="InterPro" id="IPR029006">
    <property type="entry name" value="ADF-H/Gelsolin-like_dom_sf"/>
</dbReference>
<dbReference type="Pfam" id="PF08772">
    <property type="entry name" value="Zn_ribbon_NOB1"/>
    <property type="match status" value="1"/>
</dbReference>
<dbReference type="GO" id="GO:0005737">
    <property type="term" value="C:cytoplasm"/>
    <property type="evidence" value="ECO:0007669"/>
    <property type="project" value="UniProtKB-ARBA"/>
</dbReference>
<gene>
    <name evidence="14" type="ORF">QJS10_CPB21g00485</name>
</gene>
<dbReference type="GO" id="GO:0016787">
    <property type="term" value="F:hydrolase activity"/>
    <property type="evidence" value="ECO:0007669"/>
    <property type="project" value="UniProtKB-KW"/>
</dbReference>
<dbReference type="Pfam" id="PF00241">
    <property type="entry name" value="Cofilin_ADF"/>
    <property type="match status" value="1"/>
</dbReference>
<keyword evidence="9" id="KW-0009">Actin-binding</keyword>
<evidence type="ECO:0000259" key="13">
    <source>
        <dbReference type="PROSITE" id="PS51263"/>
    </source>
</evidence>
<sequence>MVSKAQKLARKRYKEEHPDLFPKPEPSKDPGENKKNKKKKSLKAKKTQTLKKSNPNSGGKKHPLRVPGMRPGESCFICKAHDHIAKSCPQKAQWERNKICLLCRQRGHSLKNCTEKGDSGGTKFANCFICNQHGHLSKNCPKNTHGIYPKGGSCKICGGVTHLARDCPNKGTRNASGIGNFSSEQGQAPQGRVTKFSSGDDLQDDFTFAESGKGKIGPPAEPSSSKGIMEDNDANSASGMAVHDDCKLRFLELKAKRNYRFIVFKIEEKIQQVTVERLGLPEESYDDFTASLPSDECRYAVFDFDFVTDENCQKSKIFFIAWSPDTSRVRSKMLYASSKDRFKRELDGIQGFVGTNEELEILRFTHSSSPMSATVAPEQLWSRIVQKAAVPPPRGGGGDPHFEPPRAPPPAPTLARQVDESVSSTKGISIAVVDANAIIRGGEKLMHFADRYVSVREVVEEVRDPVSRHRLSFLPFPIETMEPSPEALKKVISFARATGDLQTLSDVDIKLIALTYTLEAQLHGTGHLRDAPPPLRFVNVKHLPEKDMPGWGSNVPIWKSGKLLSMSVRETKILIQGFSLRRIWALMLFWKIILYVQSEEHDGDHLKKKLSNLLNQKETKITEKIGVPGIDASQGEELENSGDWQPAVSRKTQKKYLRRKARHDMSEASEDLDLGAEGSTDDLIDKARDVVNDDIKKEAALDGPMGSGEKEFHGCSVDEAGSDIVKTYTEELDRLEISSNADEGIDILQSDDACSEKSWLTMPLFESNVACVTSDFAMQNVILQIGLRLLAPEGVQIRQLHRWVLKCHACNKVTAEIGRIFCPKCGNGGTLRKVSVTIGENGIVLAARKPRVNLRGTKFSLPLPQGGRDAISKNLVLREDQLPHKLLYPKTKKKSNKQDDFFSADDFFGHVGNKNASLKPPVGQSLAVFHGKRNPNDNHYSHRKN</sequence>
<keyword evidence="15" id="KW-1185">Reference proteome</keyword>
<keyword evidence="6 10" id="KW-0863">Zinc-finger</keyword>
<dbReference type="GO" id="GO:0030490">
    <property type="term" value="P:maturation of SSU-rRNA"/>
    <property type="evidence" value="ECO:0007669"/>
    <property type="project" value="TreeGrafter"/>
</dbReference>
<dbReference type="Pfam" id="PF00098">
    <property type="entry name" value="zf-CCHC"/>
    <property type="match status" value="1"/>
</dbReference>
<dbReference type="InterPro" id="IPR014881">
    <property type="entry name" value="NOB1_Zn-bd"/>
</dbReference>
<evidence type="ECO:0000256" key="11">
    <source>
        <dbReference type="SAM" id="MobiDB-lite"/>
    </source>
</evidence>
<dbReference type="FunFam" id="3.40.50.1010:FF:000020">
    <property type="entry name" value="20S-pre-rRNA D-site endonuclease NOB1"/>
    <property type="match status" value="1"/>
</dbReference>
<dbReference type="SUPFAM" id="SSF57756">
    <property type="entry name" value="Retrovirus zinc finger-like domains"/>
    <property type="match status" value="2"/>
</dbReference>
<dbReference type="PANTHER" id="PTHR12814">
    <property type="entry name" value="RNA-BINDING PROTEIN NOB1"/>
    <property type="match status" value="1"/>
</dbReference>
<dbReference type="GO" id="GO:0030042">
    <property type="term" value="P:actin filament depolymerization"/>
    <property type="evidence" value="ECO:0007669"/>
    <property type="project" value="InterPro"/>
</dbReference>
<keyword evidence="4" id="KW-0479">Metal-binding</keyword>
<protein>
    <submittedName>
        <fullName evidence="14">Uncharacterized protein</fullName>
    </submittedName>
</protein>
<evidence type="ECO:0000256" key="7">
    <source>
        <dbReference type="ARBA" id="ARBA00022801"/>
    </source>
</evidence>
<evidence type="ECO:0000256" key="2">
    <source>
        <dbReference type="ARBA" id="ARBA00006844"/>
    </source>
</evidence>
<dbReference type="SMART" id="SM00343">
    <property type="entry name" value="ZnF_C2HC"/>
    <property type="match status" value="4"/>
</dbReference>
<dbReference type="GO" id="GO:0003779">
    <property type="term" value="F:actin binding"/>
    <property type="evidence" value="ECO:0007669"/>
    <property type="project" value="UniProtKB-KW"/>
</dbReference>
<keyword evidence="3" id="KW-0540">Nuclease</keyword>
<reference evidence="14" key="1">
    <citation type="journal article" date="2023" name="Nat. Commun.">
        <title>Diploid and tetraploid genomes of Acorus and the evolution of monocots.</title>
        <authorList>
            <person name="Ma L."/>
            <person name="Liu K.W."/>
            <person name="Li Z."/>
            <person name="Hsiao Y.Y."/>
            <person name="Qi Y."/>
            <person name="Fu T."/>
            <person name="Tang G.D."/>
            <person name="Zhang D."/>
            <person name="Sun W.H."/>
            <person name="Liu D.K."/>
            <person name="Li Y."/>
            <person name="Chen G.Z."/>
            <person name="Liu X.D."/>
            <person name="Liao X.Y."/>
            <person name="Jiang Y.T."/>
            <person name="Yu X."/>
            <person name="Hao Y."/>
            <person name="Huang J."/>
            <person name="Zhao X.W."/>
            <person name="Ke S."/>
            <person name="Chen Y.Y."/>
            <person name="Wu W.L."/>
            <person name="Hsu J.L."/>
            <person name="Lin Y.F."/>
            <person name="Huang M.D."/>
            <person name="Li C.Y."/>
            <person name="Huang L."/>
            <person name="Wang Z.W."/>
            <person name="Zhao X."/>
            <person name="Zhong W.Y."/>
            <person name="Peng D.H."/>
            <person name="Ahmad S."/>
            <person name="Lan S."/>
            <person name="Zhang J.S."/>
            <person name="Tsai W.C."/>
            <person name="Van de Peer Y."/>
            <person name="Liu Z.J."/>
        </authorList>
    </citation>
    <scope>NUCLEOTIDE SEQUENCE</scope>
    <source>
        <strain evidence="14">CP</strain>
    </source>
</reference>
<evidence type="ECO:0000259" key="12">
    <source>
        <dbReference type="PROSITE" id="PS50158"/>
    </source>
</evidence>
<dbReference type="InterPro" id="IPR001878">
    <property type="entry name" value="Znf_CCHC"/>
</dbReference>
<dbReference type="EMBL" id="JAUJYO010000021">
    <property type="protein sequence ID" value="KAK1284519.1"/>
    <property type="molecule type" value="Genomic_DNA"/>
</dbReference>
<evidence type="ECO:0000256" key="5">
    <source>
        <dbReference type="ARBA" id="ARBA00022737"/>
    </source>
</evidence>
<keyword evidence="8" id="KW-0862">Zinc</keyword>
<evidence type="ECO:0000256" key="10">
    <source>
        <dbReference type="PROSITE-ProRule" id="PRU00047"/>
    </source>
</evidence>
<dbReference type="SUPFAM" id="SSF55753">
    <property type="entry name" value="Actin depolymerizing proteins"/>
    <property type="match status" value="1"/>
</dbReference>
<evidence type="ECO:0000256" key="3">
    <source>
        <dbReference type="ARBA" id="ARBA00022722"/>
    </source>
</evidence>
<evidence type="ECO:0000256" key="1">
    <source>
        <dbReference type="ARBA" id="ARBA00005858"/>
    </source>
</evidence>
<evidence type="ECO:0000313" key="14">
    <source>
        <dbReference type="EMBL" id="KAK1284519.1"/>
    </source>
</evidence>
<keyword evidence="7" id="KW-0378">Hydrolase</keyword>
<proteinExistence type="inferred from homology"/>
<feature type="compositionally biased region" description="Basic residues" evidence="11">
    <location>
        <begin position="35"/>
        <end position="49"/>
    </location>
</feature>
<dbReference type="InterPro" id="IPR017904">
    <property type="entry name" value="ADF/Cofilin"/>
</dbReference>
<dbReference type="GO" id="GO:0015629">
    <property type="term" value="C:actin cytoskeleton"/>
    <property type="evidence" value="ECO:0007669"/>
    <property type="project" value="InterPro"/>
</dbReference>
<name>A0AAV9C775_ACOCL</name>
<dbReference type="GO" id="GO:0004521">
    <property type="term" value="F:RNA endonuclease activity"/>
    <property type="evidence" value="ECO:0007669"/>
    <property type="project" value="TreeGrafter"/>
</dbReference>